<dbReference type="InterPro" id="IPR058248">
    <property type="entry name" value="Lxx211020-like"/>
</dbReference>
<accession>A0ABV8REC4</accession>
<dbReference type="Gene3D" id="2.60.40.1890">
    <property type="entry name" value="PCu(A)C copper chaperone"/>
    <property type="match status" value="1"/>
</dbReference>
<organism evidence="1 2">
    <name type="scientific">Sphingorhabdus arenilitoris</name>
    <dbReference type="NCBI Taxonomy" id="1490041"/>
    <lineage>
        <taxon>Bacteria</taxon>
        <taxon>Pseudomonadati</taxon>
        <taxon>Pseudomonadota</taxon>
        <taxon>Alphaproteobacteria</taxon>
        <taxon>Sphingomonadales</taxon>
        <taxon>Sphingomonadaceae</taxon>
        <taxon>Sphingorhabdus</taxon>
    </lineage>
</organism>
<dbReference type="InterPro" id="IPR036182">
    <property type="entry name" value="PCuAC_sf"/>
</dbReference>
<sequence>MKLAIAAALAMSLAGCGDPPKLRVDEAVLVLSPVDSNPSALYFTVHGGTEDVKLLRVVSPSIIRSEIHESGKDPKTGAMTMAPLNNVPVAARSKVEFKRGGKHVMVWGVNLRARRLGEMETEYIFSNGDRILVDAVVQEADGTIPDERKKVT</sequence>
<evidence type="ECO:0000313" key="2">
    <source>
        <dbReference type="Proteomes" id="UP001595887"/>
    </source>
</evidence>
<dbReference type="PROSITE" id="PS51257">
    <property type="entry name" value="PROKAR_LIPOPROTEIN"/>
    <property type="match status" value="1"/>
</dbReference>
<comment type="caution">
    <text evidence="1">The sequence shown here is derived from an EMBL/GenBank/DDBJ whole genome shotgun (WGS) entry which is preliminary data.</text>
</comment>
<proteinExistence type="predicted"/>
<evidence type="ECO:0000313" key="1">
    <source>
        <dbReference type="EMBL" id="MFC4291702.1"/>
    </source>
</evidence>
<dbReference type="PANTHER" id="PTHR36302:SF1">
    <property type="entry name" value="COPPER CHAPERONE PCU(A)C"/>
    <property type="match status" value="1"/>
</dbReference>
<dbReference type="PANTHER" id="PTHR36302">
    <property type="entry name" value="BLR7088 PROTEIN"/>
    <property type="match status" value="1"/>
</dbReference>
<dbReference type="Proteomes" id="UP001595887">
    <property type="component" value="Unassembled WGS sequence"/>
</dbReference>
<keyword evidence="2" id="KW-1185">Reference proteome</keyword>
<reference evidence="2" key="1">
    <citation type="journal article" date="2019" name="Int. J. Syst. Evol. Microbiol.">
        <title>The Global Catalogue of Microorganisms (GCM) 10K type strain sequencing project: providing services to taxonomists for standard genome sequencing and annotation.</title>
        <authorList>
            <consortium name="The Broad Institute Genomics Platform"/>
            <consortium name="The Broad Institute Genome Sequencing Center for Infectious Disease"/>
            <person name="Wu L."/>
            <person name="Ma J."/>
        </authorList>
    </citation>
    <scope>NUCLEOTIDE SEQUENCE [LARGE SCALE GENOMIC DNA]</scope>
    <source>
        <strain evidence="2">CECT 8531</strain>
    </source>
</reference>
<dbReference type="Pfam" id="PF04314">
    <property type="entry name" value="PCuAC"/>
    <property type="match status" value="1"/>
</dbReference>
<dbReference type="SUPFAM" id="SSF110087">
    <property type="entry name" value="DR1885-like metal-binding protein"/>
    <property type="match status" value="1"/>
</dbReference>
<dbReference type="EMBL" id="JBHSDH010000013">
    <property type="protein sequence ID" value="MFC4291702.1"/>
    <property type="molecule type" value="Genomic_DNA"/>
</dbReference>
<name>A0ABV8REC4_9SPHN</name>
<dbReference type="RefSeq" id="WP_381421797.1">
    <property type="nucleotide sequence ID" value="NZ_JBHSDH010000013.1"/>
</dbReference>
<dbReference type="InterPro" id="IPR007410">
    <property type="entry name" value="LpqE-like"/>
</dbReference>
<gene>
    <name evidence="1" type="ORF">ACFOWX_04650</name>
</gene>
<protein>
    <submittedName>
        <fullName evidence="1">Copper chaperone PCu(A)C</fullName>
    </submittedName>
</protein>